<accession>E0UAP5</accession>
<feature type="region of interest" description="Disordered" evidence="1">
    <location>
        <begin position="25"/>
        <end position="182"/>
    </location>
</feature>
<dbReference type="HOGENOM" id="CLU_069098_0_0_3"/>
<organism evidence="3 4">
    <name type="scientific">Gloeothece verrucosa (strain PCC 7822)</name>
    <name type="common">Cyanothece sp. (strain PCC 7822)</name>
    <dbReference type="NCBI Taxonomy" id="497965"/>
    <lineage>
        <taxon>Bacteria</taxon>
        <taxon>Bacillati</taxon>
        <taxon>Cyanobacteriota</taxon>
        <taxon>Cyanophyceae</taxon>
        <taxon>Oscillatoriophycideae</taxon>
        <taxon>Chroococcales</taxon>
        <taxon>Aphanothecaceae</taxon>
        <taxon>Gloeothece</taxon>
        <taxon>Gloeothece verrucosa</taxon>
    </lineage>
</organism>
<dbReference type="PROSITE" id="PS51257">
    <property type="entry name" value="PROKAR_LIPOPROTEIN"/>
    <property type="match status" value="1"/>
</dbReference>
<keyword evidence="4" id="KW-1185">Reference proteome</keyword>
<dbReference type="RefSeq" id="WP_013322003.1">
    <property type="nucleotide sequence ID" value="NC_014501.1"/>
</dbReference>
<evidence type="ECO:0000256" key="2">
    <source>
        <dbReference type="SAM" id="SignalP"/>
    </source>
</evidence>
<feature type="compositionally biased region" description="Pro residues" evidence="1">
    <location>
        <begin position="33"/>
        <end position="49"/>
    </location>
</feature>
<protein>
    <submittedName>
        <fullName evidence="3">Uncharacterized protein</fullName>
    </submittedName>
</protein>
<feature type="signal peptide" evidence="2">
    <location>
        <begin position="1"/>
        <end position="21"/>
    </location>
</feature>
<proteinExistence type="predicted"/>
<feature type="region of interest" description="Disordered" evidence="1">
    <location>
        <begin position="255"/>
        <end position="281"/>
    </location>
</feature>
<dbReference type="eggNOG" id="ENOG50336GU">
    <property type="taxonomic scope" value="Bacteria"/>
</dbReference>
<sequence length="281" mass="29143">MKKVVLMVFLAGLLGGCGLFGKKTDETATTQPSPVPNASPSPAATPPQPFDKDKAQVNGSNGDIDIAGLIPSRPPNQVPIKNGRTDPFAVVPVRPTIKIDPTKGPLKPPIVPVEPRSNNTNSLGPTKNTNTANNPPNSNKSKSSSSSTGRTKSGKQVPASSKSQSPVAQKQPVIPPAPPEPKEAESIYVSGVVGLPSRPIAIVKVPGENVERTVTSGSFLANGQVLVKAIYAYSDNPVVILEQYGIQVTKKVGEAPVEAQAPDTPAPDTPAPDTPANPQKS</sequence>
<evidence type="ECO:0000313" key="3">
    <source>
        <dbReference type="EMBL" id="ADN13897.1"/>
    </source>
</evidence>
<dbReference type="AlphaFoldDB" id="E0UAP5"/>
<dbReference type="EMBL" id="CP002198">
    <property type="protein sequence ID" value="ADN13897.1"/>
    <property type="molecule type" value="Genomic_DNA"/>
</dbReference>
<reference evidence="4" key="1">
    <citation type="journal article" date="2011" name="MBio">
        <title>Novel metabolic attributes of the genus Cyanothece, comprising a group of unicellular nitrogen-fixing Cyanobacteria.</title>
        <authorList>
            <person name="Bandyopadhyay A."/>
            <person name="Elvitigala T."/>
            <person name="Welsh E."/>
            <person name="Stockel J."/>
            <person name="Liberton M."/>
            <person name="Min H."/>
            <person name="Sherman L.A."/>
            <person name="Pakrasi H.B."/>
        </authorList>
    </citation>
    <scope>NUCLEOTIDE SEQUENCE [LARGE SCALE GENOMIC DNA]</scope>
    <source>
        <strain evidence="4">PCC 7822</strain>
    </source>
</reference>
<dbReference type="Proteomes" id="UP000008206">
    <property type="component" value="Chromosome"/>
</dbReference>
<evidence type="ECO:0000256" key="1">
    <source>
        <dbReference type="SAM" id="MobiDB-lite"/>
    </source>
</evidence>
<feature type="compositionally biased region" description="Low complexity" evidence="1">
    <location>
        <begin position="124"/>
        <end position="155"/>
    </location>
</feature>
<feature type="compositionally biased region" description="Pro residues" evidence="1">
    <location>
        <begin position="264"/>
        <end position="275"/>
    </location>
</feature>
<dbReference type="STRING" id="497965.Cyan7822_1913"/>
<dbReference type="KEGG" id="cyj:Cyan7822_1913"/>
<name>E0UAP5_GLOV7</name>
<dbReference type="OrthoDB" id="529932at2"/>
<feature type="chain" id="PRO_5003141203" evidence="2">
    <location>
        <begin position="22"/>
        <end position="281"/>
    </location>
</feature>
<keyword evidence="2" id="KW-0732">Signal</keyword>
<gene>
    <name evidence="3" type="ordered locus">Cyan7822_1913</name>
</gene>
<evidence type="ECO:0000313" key="4">
    <source>
        <dbReference type="Proteomes" id="UP000008206"/>
    </source>
</evidence>